<sequence length="644" mass="67955">MRRRFAIISLVIFALAGAAWALDRALPPPMARALAVGGELTDRNGRTLSVLPAAGGVWRLATGVDDVPPHLVAMLVAAEDRRFWHHPGVDPIAMARAAAQWARRGHVVSGGSTLTMQVARLLEPRPRTLRAKAIETLRAIQLEWRYSKREILGLWLTLAPQGGNIEGIRAGSLVWFGRPSRQLDMAEAALLVGLARQPTRSRPDRHPAAARRARDSVLLSRAAPAVSEQDADMALGAPLPLRRQPLPRLAPHLARQLRNGPTTLDAGLQRAVETILTESLATLPDRASIAIMLAETGPRAVRALAGGAWMAQNRAGALDLSAAIRSPGSALKPLLYALAFQEGLVMPATLLSDMPRSFGSYAPENFDHGFAGQITVADALRQSLNLPAVSLLAQLGPVRFAGLLKDAGFSPRLPAGADPSLPLALGGAGFTLRGMLGLYATLADGGRSAPLALRPGPRAQARQVLEPHAAQLVGAILAQPFPAGGPTGIAWKTGTSWGARDAWAMGFDARHVAGVWVGRPDGTPMPGATGARLALPILARVMALVPPAPLAPLQVRAQAAPLAEAPDRLRLLFPPPGAVLEDGADLVIRSAGGQRPLIFMVDGAPIGSEPARREARWQPPGPGHYRITVLDAEGSATGATIRIR</sequence>
<comment type="similarity">
    <text evidence="2">In the C-terminal section; belongs to the transpeptidase family.</text>
</comment>
<gene>
    <name evidence="16" type="primary">pbpC</name>
    <name evidence="16" type="ORF">EOD42_13050</name>
</gene>
<evidence type="ECO:0000313" key="16">
    <source>
        <dbReference type="EMBL" id="RVT96049.1"/>
    </source>
</evidence>
<evidence type="ECO:0000256" key="9">
    <source>
        <dbReference type="ARBA" id="ARBA00023268"/>
    </source>
</evidence>
<dbReference type="Pfam" id="PF00905">
    <property type="entry name" value="Transpeptidase"/>
    <property type="match status" value="1"/>
</dbReference>
<feature type="signal peptide" evidence="12">
    <location>
        <begin position="1"/>
        <end position="21"/>
    </location>
</feature>
<evidence type="ECO:0000256" key="2">
    <source>
        <dbReference type="ARBA" id="ARBA00007090"/>
    </source>
</evidence>
<dbReference type="EC" id="2.4.99.28" evidence="10"/>
<dbReference type="Proteomes" id="UP000282957">
    <property type="component" value="Unassembled WGS sequence"/>
</dbReference>
<dbReference type="AlphaFoldDB" id="A0A437MEL7"/>
<evidence type="ECO:0000259" key="14">
    <source>
        <dbReference type="Pfam" id="PF00912"/>
    </source>
</evidence>
<dbReference type="GO" id="GO:0008955">
    <property type="term" value="F:peptidoglycan glycosyltransferase activity"/>
    <property type="evidence" value="ECO:0007669"/>
    <property type="project" value="UniProtKB-EC"/>
</dbReference>
<keyword evidence="12" id="KW-0732">Signal</keyword>
<dbReference type="Gene3D" id="3.40.710.10">
    <property type="entry name" value="DD-peptidase/beta-lactamase superfamily"/>
    <property type="match status" value="1"/>
</dbReference>
<feature type="domain" description="Glycosyl transferase family 51" evidence="14">
    <location>
        <begin position="57"/>
        <end position="218"/>
    </location>
</feature>
<dbReference type="GO" id="GO:0004180">
    <property type="term" value="F:carboxypeptidase activity"/>
    <property type="evidence" value="ECO:0007669"/>
    <property type="project" value="UniProtKB-KW"/>
</dbReference>
<reference evidence="16 17" key="1">
    <citation type="submission" date="2019-01" db="EMBL/GenBank/DDBJ databases">
        <authorList>
            <person name="Chen W.-M."/>
        </authorList>
    </citation>
    <scope>NUCLEOTIDE SEQUENCE [LARGE SCALE GENOMIC DNA]</scope>
    <source>
        <strain evidence="16 17">CCP-6</strain>
    </source>
</reference>
<comment type="pathway">
    <text evidence="1">Cell wall biogenesis; peptidoglycan biosynthesis.</text>
</comment>
<dbReference type="InterPro" id="IPR001264">
    <property type="entry name" value="Glyco_trans_51"/>
</dbReference>
<evidence type="ECO:0000256" key="3">
    <source>
        <dbReference type="ARBA" id="ARBA00007739"/>
    </source>
</evidence>
<evidence type="ECO:0000313" key="17">
    <source>
        <dbReference type="Proteomes" id="UP000282957"/>
    </source>
</evidence>
<dbReference type="UniPathway" id="UPA00219"/>
<comment type="catalytic activity">
    <reaction evidence="11">
        <text>[GlcNAc-(1-&gt;4)-Mur2Ac(oyl-L-Ala-gamma-D-Glu-L-Lys-D-Ala-D-Ala)](n)-di-trans,octa-cis-undecaprenyl diphosphate + beta-D-GlcNAc-(1-&gt;4)-Mur2Ac(oyl-L-Ala-gamma-D-Glu-L-Lys-D-Ala-D-Ala)-di-trans,octa-cis-undecaprenyl diphosphate = [GlcNAc-(1-&gt;4)-Mur2Ac(oyl-L-Ala-gamma-D-Glu-L-Lys-D-Ala-D-Ala)](n+1)-di-trans,octa-cis-undecaprenyl diphosphate + di-trans,octa-cis-undecaprenyl diphosphate + H(+)</text>
        <dbReference type="Rhea" id="RHEA:23708"/>
        <dbReference type="Rhea" id="RHEA-COMP:9602"/>
        <dbReference type="Rhea" id="RHEA-COMP:9603"/>
        <dbReference type="ChEBI" id="CHEBI:15378"/>
        <dbReference type="ChEBI" id="CHEBI:58405"/>
        <dbReference type="ChEBI" id="CHEBI:60033"/>
        <dbReference type="ChEBI" id="CHEBI:78435"/>
        <dbReference type="EC" id="2.4.99.28"/>
    </reaction>
</comment>
<dbReference type="InterPro" id="IPR050396">
    <property type="entry name" value="Glycosyltr_51/Transpeptidase"/>
</dbReference>
<evidence type="ECO:0000256" key="10">
    <source>
        <dbReference type="ARBA" id="ARBA00044770"/>
    </source>
</evidence>
<dbReference type="PANTHER" id="PTHR32282:SF15">
    <property type="entry name" value="PENICILLIN-BINDING PROTEIN 1C"/>
    <property type="match status" value="1"/>
</dbReference>
<dbReference type="Pfam" id="PF06832">
    <property type="entry name" value="BiPBP_C"/>
    <property type="match status" value="1"/>
</dbReference>
<keyword evidence="8" id="KW-0378">Hydrolase</keyword>
<dbReference type="OrthoDB" id="9766909at2"/>
<feature type="domain" description="Penicillin-binding C-terminal" evidence="15">
    <location>
        <begin position="563"/>
        <end position="641"/>
    </location>
</feature>
<dbReference type="PANTHER" id="PTHR32282">
    <property type="entry name" value="BINDING PROTEIN TRANSPEPTIDASE, PUTATIVE-RELATED"/>
    <property type="match status" value="1"/>
</dbReference>
<dbReference type="InterPro" id="IPR011815">
    <property type="entry name" value="PBP_1c"/>
</dbReference>
<dbReference type="InterPro" id="IPR001460">
    <property type="entry name" value="PCN-bd_Tpept"/>
</dbReference>
<organism evidence="16 17">
    <name type="scientific">Rhodovarius crocodyli</name>
    <dbReference type="NCBI Taxonomy" id="1979269"/>
    <lineage>
        <taxon>Bacteria</taxon>
        <taxon>Pseudomonadati</taxon>
        <taxon>Pseudomonadota</taxon>
        <taxon>Alphaproteobacteria</taxon>
        <taxon>Acetobacterales</taxon>
        <taxon>Roseomonadaceae</taxon>
        <taxon>Rhodovarius</taxon>
    </lineage>
</organism>
<dbReference type="Gene3D" id="1.10.3810.10">
    <property type="entry name" value="Biosynthetic peptidoglycan transglycosylase-like"/>
    <property type="match status" value="1"/>
</dbReference>
<evidence type="ECO:0000256" key="8">
    <source>
        <dbReference type="ARBA" id="ARBA00022801"/>
    </source>
</evidence>
<dbReference type="GO" id="GO:0008658">
    <property type="term" value="F:penicillin binding"/>
    <property type="evidence" value="ECO:0007669"/>
    <property type="project" value="InterPro"/>
</dbReference>
<dbReference type="InterPro" id="IPR023346">
    <property type="entry name" value="Lysozyme-like_dom_sf"/>
</dbReference>
<keyword evidence="7" id="KW-0808">Transferase</keyword>
<dbReference type="InterPro" id="IPR012338">
    <property type="entry name" value="Beta-lactam/transpept-like"/>
</dbReference>
<dbReference type="NCBIfam" id="TIGR02073">
    <property type="entry name" value="PBP_1c"/>
    <property type="match status" value="1"/>
</dbReference>
<feature type="domain" description="Penicillin-binding protein transpeptidase" evidence="13">
    <location>
        <begin position="318"/>
        <end position="496"/>
    </location>
</feature>
<evidence type="ECO:0000256" key="11">
    <source>
        <dbReference type="ARBA" id="ARBA00049902"/>
    </source>
</evidence>
<evidence type="ECO:0000256" key="4">
    <source>
        <dbReference type="ARBA" id="ARBA00022645"/>
    </source>
</evidence>
<dbReference type="EMBL" id="SACL01000004">
    <property type="protein sequence ID" value="RVT96049.1"/>
    <property type="molecule type" value="Genomic_DNA"/>
</dbReference>
<comment type="caution">
    <text evidence="16">The sequence shown here is derived from an EMBL/GenBank/DDBJ whole genome shotgun (WGS) entry which is preliminary data.</text>
</comment>
<dbReference type="Pfam" id="PF00912">
    <property type="entry name" value="Transgly"/>
    <property type="match status" value="1"/>
</dbReference>
<dbReference type="SUPFAM" id="SSF56601">
    <property type="entry name" value="beta-lactamase/transpeptidase-like"/>
    <property type="match status" value="1"/>
</dbReference>
<evidence type="ECO:0000256" key="12">
    <source>
        <dbReference type="SAM" id="SignalP"/>
    </source>
</evidence>
<accession>A0A437MEL7</accession>
<dbReference type="GO" id="GO:0030288">
    <property type="term" value="C:outer membrane-bounded periplasmic space"/>
    <property type="evidence" value="ECO:0007669"/>
    <property type="project" value="TreeGrafter"/>
</dbReference>
<evidence type="ECO:0000259" key="15">
    <source>
        <dbReference type="Pfam" id="PF06832"/>
    </source>
</evidence>
<dbReference type="GO" id="GO:0006508">
    <property type="term" value="P:proteolysis"/>
    <property type="evidence" value="ECO:0007669"/>
    <property type="project" value="UniProtKB-KW"/>
</dbReference>
<keyword evidence="17" id="KW-1185">Reference proteome</keyword>
<evidence type="ECO:0000259" key="13">
    <source>
        <dbReference type="Pfam" id="PF00905"/>
    </source>
</evidence>
<evidence type="ECO:0000256" key="5">
    <source>
        <dbReference type="ARBA" id="ARBA00022670"/>
    </source>
</evidence>
<dbReference type="GO" id="GO:0009252">
    <property type="term" value="P:peptidoglycan biosynthetic process"/>
    <property type="evidence" value="ECO:0007669"/>
    <property type="project" value="UniProtKB-UniPathway"/>
</dbReference>
<keyword evidence="9" id="KW-0511">Multifunctional enzyme</keyword>
<dbReference type="InterPro" id="IPR036950">
    <property type="entry name" value="PBP_transglycosylase"/>
</dbReference>
<name>A0A437MEL7_9PROT</name>
<evidence type="ECO:0000256" key="7">
    <source>
        <dbReference type="ARBA" id="ARBA00022679"/>
    </source>
</evidence>
<keyword evidence="4" id="KW-0121">Carboxypeptidase</keyword>
<comment type="similarity">
    <text evidence="3">In the N-terminal section; belongs to the glycosyltransferase 51 family.</text>
</comment>
<evidence type="ECO:0000256" key="1">
    <source>
        <dbReference type="ARBA" id="ARBA00004752"/>
    </source>
</evidence>
<evidence type="ECO:0000256" key="6">
    <source>
        <dbReference type="ARBA" id="ARBA00022676"/>
    </source>
</evidence>
<dbReference type="InterPro" id="IPR009647">
    <property type="entry name" value="PBP_C"/>
</dbReference>
<proteinExistence type="inferred from homology"/>
<keyword evidence="6" id="KW-0328">Glycosyltransferase</keyword>
<protein>
    <recommendedName>
        <fullName evidence="10">peptidoglycan glycosyltransferase</fullName>
        <ecNumber evidence="10">2.4.99.28</ecNumber>
    </recommendedName>
</protein>
<feature type="chain" id="PRO_5019441280" description="peptidoglycan glycosyltransferase" evidence="12">
    <location>
        <begin position="22"/>
        <end position="644"/>
    </location>
</feature>
<dbReference type="SUPFAM" id="SSF53955">
    <property type="entry name" value="Lysozyme-like"/>
    <property type="match status" value="1"/>
</dbReference>
<keyword evidence="5" id="KW-0645">Protease</keyword>